<evidence type="ECO:0000256" key="1">
    <source>
        <dbReference type="SAM" id="MobiDB-lite"/>
    </source>
</evidence>
<dbReference type="Proteomes" id="UP001183246">
    <property type="component" value="Unassembled WGS sequence"/>
</dbReference>
<feature type="compositionally biased region" description="Low complexity" evidence="1">
    <location>
        <begin position="333"/>
        <end position="349"/>
    </location>
</feature>
<evidence type="ECO:0000313" key="3">
    <source>
        <dbReference type="Proteomes" id="UP001183246"/>
    </source>
</evidence>
<dbReference type="Gene3D" id="1.50.10.20">
    <property type="match status" value="1"/>
</dbReference>
<dbReference type="EMBL" id="JAVREL010000017">
    <property type="protein sequence ID" value="MDT0346000.1"/>
    <property type="molecule type" value="Genomic_DNA"/>
</dbReference>
<feature type="compositionally biased region" description="Basic and acidic residues" evidence="1">
    <location>
        <begin position="285"/>
        <end position="295"/>
    </location>
</feature>
<dbReference type="RefSeq" id="WP_311707136.1">
    <property type="nucleotide sequence ID" value="NZ_JAVREL010000017.1"/>
</dbReference>
<dbReference type="PROSITE" id="PS51318">
    <property type="entry name" value="TAT"/>
    <property type="match status" value="1"/>
</dbReference>
<dbReference type="InterPro" id="IPR012669">
    <property type="entry name" value="Pectate_lyase"/>
</dbReference>
<dbReference type="SUPFAM" id="SSF81853">
    <property type="entry name" value="Family 10 polysaccharide lyase"/>
    <property type="match status" value="1"/>
</dbReference>
<keyword evidence="3" id="KW-1185">Reference proteome</keyword>
<keyword evidence="2" id="KW-0456">Lyase</keyword>
<name>A0ABU2MWV8_9ACTN</name>
<evidence type="ECO:0000313" key="2">
    <source>
        <dbReference type="EMBL" id="MDT0346000.1"/>
    </source>
</evidence>
<dbReference type="GO" id="GO:0016829">
    <property type="term" value="F:lyase activity"/>
    <property type="evidence" value="ECO:0007669"/>
    <property type="project" value="UniProtKB-KW"/>
</dbReference>
<gene>
    <name evidence="2" type="ORF">RM590_25925</name>
</gene>
<comment type="caution">
    <text evidence="2">The sequence shown here is derived from an EMBL/GenBank/DDBJ whole genome shotgun (WGS) entry which is preliminary data.</text>
</comment>
<accession>A0ABU2MWV8</accession>
<proteinExistence type="predicted"/>
<dbReference type="Pfam" id="PF09492">
    <property type="entry name" value="Pec_lyase"/>
    <property type="match status" value="1"/>
</dbReference>
<sequence>MTLSRRTFMGAAALPVAGAGLGLATARPARARGRDEVVRAMRRAATFMDEEVSYRGAYVWSYLPDLSASWGEMTARRSMCWVQPPGTPVMGHCLLDAYHATGEESFRRAAERTGRALVAAQLPSGGWNYVHDFAGEGALREWYATVGANGWRLEEFQHYYGNATFDDAGTSSAGQLLLWLYLERRDRRFGQALKRAIGFVLRAQFRGGSADGGWPQRFPEAPGTVEEMPRPALGLRAGEVSCVTVWRHGGEPQRTLPLPELAGQPVRAEILYPAPAPDTAARSPETGRTDGHAAPHPDGAAAAPHPSLTTRRRAGGVATLTKPTQSRGPAPCSSVSITSVASASGSWSTPGLFRASLSRA</sequence>
<feature type="compositionally biased region" description="Low complexity" evidence="1">
    <location>
        <begin position="296"/>
        <end position="306"/>
    </location>
</feature>
<dbReference type="InterPro" id="IPR006311">
    <property type="entry name" value="TAT_signal"/>
</dbReference>
<feature type="region of interest" description="Disordered" evidence="1">
    <location>
        <begin position="276"/>
        <end position="350"/>
    </location>
</feature>
<protein>
    <submittedName>
        <fullName evidence="2">Pectate lyase</fullName>
    </submittedName>
</protein>
<organism evidence="2 3">
    <name type="scientific">Streptomyces litchfieldiae</name>
    <dbReference type="NCBI Taxonomy" id="3075543"/>
    <lineage>
        <taxon>Bacteria</taxon>
        <taxon>Bacillati</taxon>
        <taxon>Actinomycetota</taxon>
        <taxon>Actinomycetes</taxon>
        <taxon>Kitasatosporales</taxon>
        <taxon>Streptomycetaceae</taxon>
        <taxon>Streptomyces</taxon>
    </lineage>
</organism>
<reference evidence="3" key="1">
    <citation type="submission" date="2023-07" db="EMBL/GenBank/DDBJ databases">
        <title>30 novel species of actinomycetes from the DSMZ collection.</title>
        <authorList>
            <person name="Nouioui I."/>
        </authorList>
    </citation>
    <scope>NUCLEOTIDE SEQUENCE [LARGE SCALE GENOMIC DNA]</scope>
    <source>
        <strain evidence="3">DSM 44938</strain>
    </source>
</reference>